<feature type="coiled-coil region" evidence="7">
    <location>
        <begin position="161"/>
        <end position="195"/>
    </location>
</feature>
<dbReference type="STRING" id="1664069.BGLY_0394"/>
<dbReference type="CDD" id="cd01146">
    <property type="entry name" value="FhuD"/>
    <property type="match status" value="1"/>
</dbReference>
<dbReference type="Gene3D" id="3.40.50.1980">
    <property type="entry name" value="Nitrogenase molybdenum iron protein domain"/>
    <property type="match status" value="2"/>
</dbReference>
<keyword evidence="5" id="KW-0564">Palmitate</keyword>
<evidence type="ECO:0000256" key="3">
    <source>
        <dbReference type="ARBA" id="ARBA00022448"/>
    </source>
</evidence>
<dbReference type="GO" id="GO:0030288">
    <property type="term" value="C:outer membrane-bounded periplasmic space"/>
    <property type="evidence" value="ECO:0007669"/>
    <property type="project" value="TreeGrafter"/>
</dbReference>
<accession>A0A0T6BVY5</accession>
<dbReference type="Pfam" id="PF01497">
    <property type="entry name" value="Peripla_BP_2"/>
    <property type="match status" value="1"/>
</dbReference>
<comment type="similarity">
    <text evidence="2">Belongs to the bacterial solute-binding protein 8 family.</text>
</comment>
<evidence type="ECO:0000313" key="9">
    <source>
        <dbReference type="EMBL" id="KRT95726.1"/>
    </source>
</evidence>
<proteinExistence type="inferred from homology"/>
<evidence type="ECO:0000256" key="7">
    <source>
        <dbReference type="SAM" id="Coils"/>
    </source>
</evidence>
<evidence type="ECO:0000256" key="1">
    <source>
        <dbReference type="ARBA" id="ARBA00004193"/>
    </source>
</evidence>
<reference evidence="10 12" key="3">
    <citation type="submission" date="2023-03" db="EMBL/GenBank/DDBJ databases">
        <title>Agriculturally important microbes genome sequencing.</title>
        <authorList>
            <person name="Dunlap C."/>
        </authorList>
    </citation>
    <scope>NUCLEOTIDE SEQUENCE [LARGE SCALE GENOMIC DNA]</scope>
    <source>
        <strain evidence="10 12">CBP-3203</strain>
    </source>
</reference>
<keyword evidence="3" id="KW-0813">Transport</keyword>
<dbReference type="SUPFAM" id="SSF53807">
    <property type="entry name" value="Helical backbone' metal receptor"/>
    <property type="match status" value="1"/>
</dbReference>
<dbReference type="Proteomes" id="UP001341297">
    <property type="component" value="Unassembled WGS sequence"/>
</dbReference>
<dbReference type="RefSeq" id="WP_048355339.1">
    <property type="nucleotide sequence ID" value="NZ_JARRTL010000007.1"/>
</dbReference>
<dbReference type="InterPro" id="IPR002491">
    <property type="entry name" value="ABC_transptr_periplasmic_BD"/>
</dbReference>
<protein>
    <submittedName>
        <fullName evidence="10">Fe(3+) dicitrate ABC transporter substrate-binding protein</fullName>
    </submittedName>
    <submittedName>
        <fullName evidence="9">Iron citrate ABC transporter substrate-binding protein</fullName>
    </submittedName>
</protein>
<dbReference type="GO" id="GO:0005886">
    <property type="term" value="C:plasma membrane"/>
    <property type="evidence" value="ECO:0007669"/>
    <property type="project" value="UniProtKB-SubCell"/>
</dbReference>
<dbReference type="GO" id="GO:1901678">
    <property type="term" value="P:iron coordination entity transport"/>
    <property type="evidence" value="ECO:0007669"/>
    <property type="project" value="UniProtKB-ARBA"/>
</dbReference>
<dbReference type="EMBL" id="JARRTL010000007">
    <property type="protein sequence ID" value="MEC0484379.1"/>
    <property type="molecule type" value="Genomic_DNA"/>
</dbReference>
<reference evidence="9" key="2">
    <citation type="submission" date="2015-10" db="EMBL/GenBank/DDBJ databases">
        <authorList>
            <person name="Gilbert D.G."/>
        </authorList>
    </citation>
    <scope>NUCLEOTIDE SEQUENCE</scope>
    <source>
        <strain evidence="9">GO-13</strain>
    </source>
</reference>
<dbReference type="Proteomes" id="UP000036168">
    <property type="component" value="Unassembled WGS sequence"/>
</dbReference>
<evidence type="ECO:0000256" key="4">
    <source>
        <dbReference type="ARBA" id="ARBA00022729"/>
    </source>
</evidence>
<dbReference type="PROSITE" id="PS51257">
    <property type="entry name" value="PROKAR_LIPOPROTEIN"/>
    <property type="match status" value="1"/>
</dbReference>
<dbReference type="OrthoDB" id="9793175at2"/>
<evidence type="ECO:0000256" key="2">
    <source>
        <dbReference type="ARBA" id="ARBA00008814"/>
    </source>
</evidence>
<keyword evidence="7" id="KW-0175">Coiled coil</keyword>
<feature type="domain" description="Fe/B12 periplasmic-binding" evidence="8">
    <location>
        <begin position="58"/>
        <end position="313"/>
    </location>
</feature>
<keyword evidence="4" id="KW-0732">Signal</keyword>
<dbReference type="NCBIfam" id="NF008501">
    <property type="entry name" value="PRK11411.1"/>
    <property type="match status" value="1"/>
</dbReference>
<evidence type="ECO:0000313" key="11">
    <source>
        <dbReference type="Proteomes" id="UP000036168"/>
    </source>
</evidence>
<dbReference type="PANTHER" id="PTHR30532">
    <property type="entry name" value="IRON III DICITRATE-BINDING PERIPLASMIC PROTEIN"/>
    <property type="match status" value="1"/>
</dbReference>
<dbReference type="EMBL" id="LECW02000001">
    <property type="protein sequence ID" value="KRT95726.1"/>
    <property type="molecule type" value="Genomic_DNA"/>
</dbReference>
<evidence type="ECO:0000256" key="6">
    <source>
        <dbReference type="ARBA" id="ARBA00023288"/>
    </source>
</evidence>
<comment type="caution">
    <text evidence="9">The sequence shown here is derived from an EMBL/GenBank/DDBJ whole genome shotgun (WGS) entry which is preliminary data.</text>
</comment>
<comment type="subcellular location">
    <subcellularLocation>
        <location evidence="1">Cell membrane</location>
        <topology evidence="1">Lipid-anchor</topology>
    </subcellularLocation>
</comment>
<name>A0A0T6BVY5_9BACI</name>
<evidence type="ECO:0000313" key="12">
    <source>
        <dbReference type="Proteomes" id="UP001341297"/>
    </source>
</evidence>
<evidence type="ECO:0000256" key="5">
    <source>
        <dbReference type="ARBA" id="ARBA00023139"/>
    </source>
</evidence>
<dbReference type="InterPro" id="IPR051313">
    <property type="entry name" value="Bact_iron-sidero_bind"/>
</dbReference>
<keyword evidence="12" id="KW-1185">Reference proteome</keyword>
<dbReference type="AlphaFoldDB" id="A0A0T6BVY5"/>
<organism evidence="9 11">
    <name type="scientific">Bacillus glycinifermentans</name>
    <dbReference type="NCBI Taxonomy" id="1664069"/>
    <lineage>
        <taxon>Bacteria</taxon>
        <taxon>Bacillati</taxon>
        <taxon>Bacillota</taxon>
        <taxon>Bacilli</taxon>
        <taxon>Bacillales</taxon>
        <taxon>Bacillaceae</taxon>
        <taxon>Bacillus</taxon>
    </lineage>
</organism>
<reference evidence="9 11" key="1">
    <citation type="journal article" date="2015" name="Int. J. Syst. Evol. Microbiol.">
        <title>Bacillus glycinifermentans sp. nov., isolated from fermented soybean paste.</title>
        <authorList>
            <person name="Kim S.J."/>
            <person name="Dunlap C.A."/>
            <person name="Kwon S.W."/>
            <person name="Rooney A.P."/>
        </authorList>
    </citation>
    <scope>NUCLEOTIDE SEQUENCE [LARGE SCALE GENOMIC DNA]</scope>
    <source>
        <strain evidence="9 11">GO-13</strain>
    </source>
</reference>
<dbReference type="PROSITE" id="PS50983">
    <property type="entry name" value="FE_B12_PBP"/>
    <property type="match status" value="1"/>
</dbReference>
<sequence>MLKYSRKLTVLFGVLALMLIIASGCSSGQKENSGASKGKGREIKHELGTAHISGTPKRVVVLENSFVDAVTKLGVKPVGIADDKKKDMIEKLVGGPIEYTSVGTRSEPNLEIISSLKPDLIIADAERHKNVYRDLKGIAPTIVLKSREATYQETIDGFQTIAKALNKEKEGKQDLADHQKQMGSLKSKLPKKENRTIMLGVARTDSFNVHTSSSYDGEIMEILGFKHALQSKEAYKDVSLEQLSEINPDILFVSSNEGHTIVDDWKSNPIWKNLKAVKNGQVYDADRDLWTRFRGISSSEKLSKDLIQKVYGK</sequence>
<evidence type="ECO:0000313" key="10">
    <source>
        <dbReference type="EMBL" id="MEC0484379.1"/>
    </source>
</evidence>
<dbReference type="PANTHER" id="PTHR30532:SF29">
    <property type="entry name" value="FE(3+) DICITRATE-BINDING PERIPLASMIC PROTEIN"/>
    <property type="match status" value="1"/>
</dbReference>
<evidence type="ECO:0000259" key="8">
    <source>
        <dbReference type="PROSITE" id="PS50983"/>
    </source>
</evidence>
<keyword evidence="6" id="KW-0449">Lipoprotein</keyword>
<gene>
    <name evidence="9" type="ORF">AB447_201075</name>
    <name evidence="10" type="ORF">P8828_05885</name>
</gene>